<keyword evidence="9" id="KW-1185">Reference proteome</keyword>
<feature type="transmembrane region" description="Helical" evidence="6">
    <location>
        <begin position="584"/>
        <end position="604"/>
    </location>
</feature>
<dbReference type="CDD" id="cd06257">
    <property type="entry name" value="DnaJ"/>
    <property type="match status" value="1"/>
</dbReference>
<sequence>LQRDYVKWRGVLFLRFLLCLVDDSEKIRRLADFLFGNILKAKAPLLAYNSFVEAIFVLNDCNARTGRANPEDSRNGNRLFCIRGNDEKSRSQRRHIYQTLLKQMSPEHLLATFAKVCAEILAAASEGTLHLEDAAGLSVVQDAFSVLSCKEIRIQSGHGASSEAADEEEVGDGGGSSSSSSLSRGKAITQGLRKGLIQNSIPIFIELKRLLESRNSPLIGSLMDCLRILLKDYKNEIDDMMVADRQLQKELIHDMQRYDGLKAKKAAAFCTPRSKLPENIHRISKATAKSVLREVENNVAATPLSEMRVPKLKSTVNRPAGETAGGVGGVRPSVDVIESLRRRKINKDEALRCIGIAKEAIAAGNKERALKFIGIARRLNENLPLDDLLASCEKLDSDSATGPREEASASDSSAKVQEEDSSSVNGGERSYTEEHVQLVRQIKSKKDYYEILGLERTCSVEEIRKAYRKLSLKVHPDKNTAPGSEEAFKKVGKAFKCLSEDESRQQYDQTGLVDDFERSQQQHHVRRRRRRTGNDFYGDDFDPDEIFRAFFGDRDVFRTGHVYRTRAHPDDRQRESLAGGGPNLMLLLQLLPFLLLIILAYLPFSEPQYSLQKNYSYQFKKTTEKHGVEFFVKSPEFDDHFPVGSPGRNEVENNVIRDYKQVLGRYCNLELQRRQWNRYLQTPHCDRLESF</sequence>
<evidence type="ECO:0000313" key="9">
    <source>
        <dbReference type="Proteomes" id="UP000015453"/>
    </source>
</evidence>
<comment type="caution">
    <text evidence="8">The sequence shown here is derived from an EMBL/GenBank/DDBJ whole genome shotgun (WGS) entry which is preliminary data.</text>
</comment>
<dbReference type="GO" id="GO:0030544">
    <property type="term" value="F:Hsp70 protein binding"/>
    <property type="evidence" value="ECO:0007669"/>
    <property type="project" value="TreeGrafter"/>
</dbReference>
<dbReference type="PANTHER" id="PTHR43908:SF5">
    <property type="entry name" value="CHAPERONE PROTEIN DNAJ 49"/>
    <property type="match status" value="1"/>
</dbReference>
<dbReference type="Pfam" id="PF00226">
    <property type="entry name" value="DnaJ"/>
    <property type="match status" value="1"/>
</dbReference>
<gene>
    <name evidence="8" type="ORF">M569_05986</name>
</gene>
<evidence type="ECO:0000256" key="5">
    <source>
        <dbReference type="SAM" id="MobiDB-lite"/>
    </source>
</evidence>
<dbReference type="InterPro" id="IPR036869">
    <property type="entry name" value="J_dom_sf"/>
</dbReference>
<feature type="compositionally biased region" description="Basic and acidic residues" evidence="5">
    <location>
        <begin position="396"/>
        <end position="407"/>
    </location>
</feature>
<evidence type="ECO:0000259" key="7">
    <source>
        <dbReference type="PROSITE" id="PS50076"/>
    </source>
</evidence>
<dbReference type="GO" id="GO:0071218">
    <property type="term" value="P:cellular response to misfolded protein"/>
    <property type="evidence" value="ECO:0007669"/>
    <property type="project" value="TreeGrafter"/>
</dbReference>
<keyword evidence="4 6" id="KW-0472">Membrane</keyword>
<dbReference type="InterPro" id="IPR051100">
    <property type="entry name" value="DnaJ_subfamily_B/C"/>
</dbReference>
<dbReference type="Proteomes" id="UP000015453">
    <property type="component" value="Unassembled WGS sequence"/>
</dbReference>
<protein>
    <recommendedName>
        <fullName evidence="7">J domain-containing protein</fullName>
    </recommendedName>
</protein>
<dbReference type="SUPFAM" id="SSF46565">
    <property type="entry name" value="Chaperone J-domain"/>
    <property type="match status" value="1"/>
</dbReference>
<accession>S8E8J3</accession>
<keyword evidence="2 6" id="KW-0812">Transmembrane</keyword>
<dbReference type="OrthoDB" id="10250354at2759"/>
<evidence type="ECO:0000256" key="3">
    <source>
        <dbReference type="ARBA" id="ARBA00022989"/>
    </source>
</evidence>
<organism evidence="8 9">
    <name type="scientific">Genlisea aurea</name>
    <dbReference type="NCBI Taxonomy" id="192259"/>
    <lineage>
        <taxon>Eukaryota</taxon>
        <taxon>Viridiplantae</taxon>
        <taxon>Streptophyta</taxon>
        <taxon>Embryophyta</taxon>
        <taxon>Tracheophyta</taxon>
        <taxon>Spermatophyta</taxon>
        <taxon>Magnoliopsida</taxon>
        <taxon>eudicotyledons</taxon>
        <taxon>Gunneridae</taxon>
        <taxon>Pentapetalae</taxon>
        <taxon>asterids</taxon>
        <taxon>lamiids</taxon>
        <taxon>Lamiales</taxon>
        <taxon>Lentibulariaceae</taxon>
        <taxon>Genlisea</taxon>
    </lineage>
</organism>
<evidence type="ECO:0000256" key="4">
    <source>
        <dbReference type="ARBA" id="ARBA00023136"/>
    </source>
</evidence>
<dbReference type="PROSITE" id="PS50076">
    <property type="entry name" value="DNAJ_2"/>
    <property type="match status" value="1"/>
</dbReference>
<keyword evidence="3 6" id="KW-1133">Transmembrane helix</keyword>
<proteinExistence type="predicted"/>
<feature type="non-terminal residue" evidence="8">
    <location>
        <position position="1"/>
    </location>
</feature>
<reference evidence="8 9" key="1">
    <citation type="journal article" date="2013" name="BMC Genomics">
        <title>The miniature genome of a carnivorous plant Genlisea aurea contains a low number of genes and short non-coding sequences.</title>
        <authorList>
            <person name="Leushkin E.V."/>
            <person name="Sutormin R.A."/>
            <person name="Nabieva E.R."/>
            <person name="Penin A.A."/>
            <person name="Kondrashov A.S."/>
            <person name="Logacheva M.D."/>
        </authorList>
    </citation>
    <scope>NUCLEOTIDE SEQUENCE [LARGE SCALE GENOMIC DNA]</scope>
</reference>
<evidence type="ECO:0000313" key="8">
    <source>
        <dbReference type="EMBL" id="EPS68782.1"/>
    </source>
</evidence>
<evidence type="ECO:0000256" key="2">
    <source>
        <dbReference type="ARBA" id="ARBA00022692"/>
    </source>
</evidence>
<dbReference type="InterPro" id="IPR015399">
    <property type="entry name" value="DUF1977_DnaJ-like"/>
</dbReference>
<dbReference type="SMART" id="SM00271">
    <property type="entry name" value="DnaJ"/>
    <property type="match status" value="1"/>
</dbReference>
<comment type="subcellular location">
    <subcellularLocation>
        <location evidence="1">Membrane</location>
        <topology evidence="1">Single-pass membrane protein</topology>
    </subcellularLocation>
</comment>
<evidence type="ECO:0000256" key="6">
    <source>
        <dbReference type="SAM" id="Phobius"/>
    </source>
</evidence>
<dbReference type="PANTHER" id="PTHR43908">
    <property type="entry name" value="AT29763P-RELATED"/>
    <property type="match status" value="1"/>
</dbReference>
<feature type="region of interest" description="Disordered" evidence="5">
    <location>
        <begin position="158"/>
        <end position="184"/>
    </location>
</feature>
<feature type="region of interest" description="Disordered" evidence="5">
    <location>
        <begin position="396"/>
        <end position="430"/>
    </location>
</feature>
<dbReference type="PRINTS" id="PR00625">
    <property type="entry name" value="JDOMAIN"/>
</dbReference>
<feature type="domain" description="J" evidence="7">
    <location>
        <begin position="447"/>
        <end position="511"/>
    </location>
</feature>
<feature type="non-terminal residue" evidence="8">
    <location>
        <position position="691"/>
    </location>
</feature>
<evidence type="ECO:0000256" key="1">
    <source>
        <dbReference type="ARBA" id="ARBA00004167"/>
    </source>
</evidence>
<dbReference type="Gene3D" id="1.10.287.110">
    <property type="entry name" value="DnaJ domain"/>
    <property type="match status" value="1"/>
</dbReference>
<dbReference type="GO" id="GO:0005789">
    <property type="term" value="C:endoplasmic reticulum membrane"/>
    <property type="evidence" value="ECO:0007669"/>
    <property type="project" value="TreeGrafter"/>
</dbReference>
<name>S8E8J3_9LAMI</name>
<dbReference type="AlphaFoldDB" id="S8E8J3"/>
<dbReference type="EMBL" id="AUSU01002443">
    <property type="protein sequence ID" value="EPS68782.1"/>
    <property type="molecule type" value="Genomic_DNA"/>
</dbReference>
<dbReference type="Pfam" id="PF09320">
    <property type="entry name" value="DUF1977"/>
    <property type="match status" value="1"/>
</dbReference>
<dbReference type="InterPro" id="IPR001623">
    <property type="entry name" value="DnaJ_domain"/>
</dbReference>